<evidence type="ECO:0000313" key="3">
    <source>
        <dbReference type="Proteomes" id="UP000193560"/>
    </source>
</evidence>
<organism evidence="2 3">
    <name type="scientific">Absidia repens</name>
    <dbReference type="NCBI Taxonomy" id="90262"/>
    <lineage>
        <taxon>Eukaryota</taxon>
        <taxon>Fungi</taxon>
        <taxon>Fungi incertae sedis</taxon>
        <taxon>Mucoromycota</taxon>
        <taxon>Mucoromycotina</taxon>
        <taxon>Mucoromycetes</taxon>
        <taxon>Mucorales</taxon>
        <taxon>Cunninghamellaceae</taxon>
        <taxon>Absidia</taxon>
    </lineage>
</organism>
<dbReference type="AlphaFoldDB" id="A0A1X2IWW7"/>
<feature type="compositionally biased region" description="Polar residues" evidence="1">
    <location>
        <begin position="29"/>
        <end position="41"/>
    </location>
</feature>
<protein>
    <submittedName>
        <fullName evidence="2">Uncharacterized protein</fullName>
    </submittedName>
</protein>
<evidence type="ECO:0000256" key="1">
    <source>
        <dbReference type="SAM" id="MobiDB-lite"/>
    </source>
</evidence>
<gene>
    <name evidence="2" type="ORF">BCR42DRAFT_404996</name>
</gene>
<feature type="compositionally biased region" description="Low complexity" evidence="1">
    <location>
        <begin position="12"/>
        <end position="25"/>
    </location>
</feature>
<evidence type="ECO:0000313" key="2">
    <source>
        <dbReference type="EMBL" id="ORZ23548.1"/>
    </source>
</evidence>
<accession>A0A1X2IWW7</accession>
<dbReference type="Proteomes" id="UP000193560">
    <property type="component" value="Unassembled WGS sequence"/>
</dbReference>
<reference evidence="2 3" key="1">
    <citation type="submission" date="2016-07" db="EMBL/GenBank/DDBJ databases">
        <title>Pervasive Adenine N6-methylation of Active Genes in Fungi.</title>
        <authorList>
            <consortium name="DOE Joint Genome Institute"/>
            <person name="Mondo S.J."/>
            <person name="Dannebaum R.O."/>
            <person name="Kuo R.C."/>
            <person name="Labutti K."/>
            <person name="Haridas S."/>
            <person name="Kuo A."/>
            <person name="Salamov A."/>
            <person name="Ahrendt S.R."/>
            <person name="Lipzen A."/>
            <person name="Sullivan W."/>
            <person name="Andreopoulos W.B."/>
            <person name="Clum A."/>
            <person name="Lindquist E."/>
            <person name="Daum C."/>
            <person name="Ramamoorthy G.K."/>
            <person name="Gryganskyi A."/>
            <person name="Culley D."/>
            <person name="Magnuson J.K."/>
            <person name="James T.Y."/>
            <person name="O'Malley M.A."/>
            <person name="Stajich J.E."/>
            <person name="Spatafora J.W."/>
            <person name="Visel A."/>
            <person name="Grigoriev I.V."/>
        </authorList>
    </citation>
    <scope>NUCLEOTIDE SEQUENCE [LARGE SCALE GENOMIC DNA]</scope>
    <source>
        <strain evidence="2 3">NRRL 1336</strain>
    </source>
</reference>
<sequence length="84" mass="9091">MNIHELLKKLTRSGSSPSTTPSQSKETSRASSLHEQPQSPAAQAKYLNDPMRTSSHPDSVGYFVDPMGGRPVYHASYDVTNTGA</sequence>
<comment type="caution">
    <text evidence="2">The sequence shown here is derived from an EMBL/GenBank/DDBJ whole genome shotgun (WGS) entry which is preliminary data.</text>
</comment>
<feature type="region of interest" description="Disordered" evidence="1">
    <location>
        <begin position="1"/>
        <end position="62"/>
    </location>
</feature>
<dbReference type="EMBL" id="MCGE01000003">
    <property type="protein sequence ID" value="ORZ23548.1"/>
    <property type="molecule type" value="Genomic_DNA"/>
</dbReference>
<proteinExistence type="predicted"/>
<name>A0A1X2IWW7_9FUNG</name>
<dbReference type="OrthoDB" id="2355621at2759"/>
<keyword evidence="3" id="KW-1185">Reference proteome</keyword>